<dbReference type="AlphaFoldDB" id="A0AAN4W0R1"/>
<dbReference type="InterPro" id="IPR012341">
    <property type="entry name" value="6hp_glycosidase-like_sf"/>
</dbReference>
<accession>A0AAN4W0R1</accession>
<dbReference type="InterPro" id="IPR008928">
    <property type="entry name" value="6-hairpin_glycosidase_sf"/>
</dbReference>
<proteinExistence type="predicted"/>
<dbReference type="Proteomes" id="UP001310022">
    <property type="component" value="Unassembled WGS sequence"/>
</dbReference>
<dbReference type="Gene3D" id="1.50.10.10">
    <property type="match status" value="1"/>
</dbReference>
<dbReference type="EMBL" id="BQKE01000002">
    <property type="protein sequence ID" value="GJM62992.1"/>
    <property type="molecule type" value="Genomic_DNA"/>
</dbReference>
<dbReference type="SUPFAM" id="SSF48208">
    <property type="entry name" value="Six-hairpin glycosidases"/>
    <property type="match status" value="1"/>
</dbReference>
<keyword evidence="2" id="KW-1185">Reference proteome</keyword>
<sequence>MKGSPIRKVTRAISLTGTNRNSQMMQKLCISIIISTLFFLPACQQETDTSSRHSPLTSKNALAYEVDFPAGSNPKFLLSNAFGGYFFNQAAKGKQDAFAAYRGWHWQGKVVLGDYRLYLNDSLVQNTNIPFRSGSSYFLRAHPKGREYTFFLAQHPALVIYLPEQDHRQLGIKLIGLATGDPIFESNALWYPTKKTEGYILMAPIEKTNALFKDGHLEVSGKAKGFVAIFCQEKSEGITLLKTARQELENQLPPISMHTYPYFKSSSCEMVPFLNLLSQSLEILHQDAANMPYSLGFPPSPGDISSHHLQSITGAMLIRGQMQQAQQLLQHYSQLQNRDTASSQYGFLPESVKRSQLQYNGFLPLSHFCQALFSYLKYFKNPEFIEKVYPSLAMGIKSCISLRLDEHFLIKSKDGKVPLDQQILWLESLQMTKEIAAYLGNFEDEELFQATWAKASWHFNKLYLDQPIKISSAGISLGGQEFQTNLRLFCLSDYIHEPYKKVNFLAQQYARHQAPVGLLDEIEMPKDWLMDSLGEENNPEERYYAPAFESLTAFIPLLEIYQKELVWQKFQDIAQHNTTDELLGSIPSGFRLTNKIPYAVGHLLDLRATSMALQLIQENFLGIRPALWKNELTLAPRIPQALEHLDYSFFLNGKKSLFQCRKTKDKSSYFYDVEGFSGEVIFDEESYPDQRFTLDGRQHQLIIEVTTEQMSVSYLTEQGDKINLLGVSRKHGLAKEILKNTADRQFEKFHRKQNIPF</sequence>
<reference evidence="1 2" key="1">
    <citation type="submission" date="2021-12" db="EMBL/GenBank/DDBJ databases">
        <title>Genome sequencing of bacteria with rrn-lacking chromosome and rrn-plasmid.</title>
        <authorList>
            <person name="Anda M."/>
            <person name="Iwasaki W."/>
        </authorList>
    </citation>
    <scope>NUCLEOTIDE SEQUENCE [LARGE SCALE GENOMIC DNA]</scope>
    <source>
        <strain evidence="1 2">NBRC 15940</strain>
    </source>
</reference>
<evidence type="ECO:0000313" key="1">
    <source>
        <dbReference type="EMBL" id="GJM62992.1"/>
    </source>
</evidence>
<name>A0AAN4W0R1_9BACT</name>
<evidence type="ECO:0000313" key="2">
    <source>
        <dbReference type="Proteomes" id="UP001310022"/>
    </source>
</evidence>
<dbReference type="GO" id="GO:0005975">
    <property type="term" value="P:carbohydrate metabolic process"/>
    <property type="evidence" value="ECO:0007669"/>
    <property type="project" value="InterPro"/>
</dbReference>
<protein>
    <submittedName>
        <fullName evidence="1">Uncharacterized protein</fullName>
    </submittedName>
</protein>
<comment type="caution">
    <text evidence="1">The sequence shown here is derived from an EMBL/GenBank/DDBJ whole genome shotgun (WGS) entry which is preliminary data.</text>
</comment>
<gene>
    <name evidence="1" type="ORF">PEDI_35440</name>
</gene>
<organism evidence="1 2">
    <name type="scientific">Persicobacter diffluens</name>
    <dbReference type="NCBI Taxonomy" id="981"/>
    <lineage>
        <taxon>Bacteria</taxon>
        <taxon>Pseudomonadati</taxon>
        <taxon>Bacteroidota</taxon>
        <taxon>Cytophagia</taxon>
        <taxon>Cytophagales</taxon>
        <taxon>Persicobacteraceae</taxon>
        <taxon>Persicobacter</taxon>
    </lineage>
</organism>